<evidence type="ECO:0000256" key="4">
    <source>
        <dbReference type="ARBA" id="ARBA00023163"/>
    </source>
</evidence>
<dbReference type="Gene3D" id="3.40.190.10">
    <property type="entry name" value="Periplasmic binding protein-like II"/>
    <property type="match status" value="2"/>
</dbReference>
<evidence type="ECO:0000256" key="2">
    <source>
        <dbReference type="ARBA" id="ARBA00023015"/>
    </source>
</evidence>
<evidence type="ECO:0000256" key="3">
    <source>
        <dbReference type="ARBA" id="ARBA00023125"/>
    </source>
</evidence>
<keyword evidence="3" id="KW-0238">DNA-binding</keyword>
<keyword evidence="4" id="KW-0804">Transcription</keyword>
<dbReference type="InterPro" id="IPR036390">
    <property type="entry name" value="WH_DNA-bd_sf"/>
</dbReference>
<dbReference type="FunFam" id="1.10.10.10:FF:000001">
    <property type="entry name" value="LysR family transcriptional regulator"/>
    <property type="match status" value="1"/>
</dbReference>
<sequence>MQTLKSKEYPSIMSLRCFEASARYLSFTQAARVLHMTQSAISKQVAHLEDSLNVQLFERSLQRLQLTPMGKLFLVETQTILNQIETSVLKILAQRNQADTLSIVSHPTLCTRWLIPMLKGFDEHYPHIRLDIQEQFSSADIDISQTDLAFLYGDGVWRDMTSIKLFEEECVAVCAPDFKQAPLRHLDDFKACVLIQSRARPRAWEEYFQAQDFQHEKSYIGPRVDTFAACVNAALIHAGIAIVPKFFVKKELQNGELILAWPYHMQTNRCYYMTYPTSMANTAKIIAMVQWMNQQLEAATAL</sequence>
<dbReference type="SUPFAM" id="SSF46785">
    <property type="entry name" value="Winged helix' DNA-binding domain"/>
    <property type="match status" value="1"/>
</dbReference>
<protein>
    <submittedName>
        <fullName evidence="6">LysR family transcriptional regulator</fullName>
    </submittedName>
</protein>
<dbReference type="EMBL" id="CP016895">
    <property type="protein sequence ID" value="AOA59038.1"/>
    <property type="molecule type" value="Genomic_DNA"/>
</dbReference>
<dbReference type="KEGG" id="ala:BFG52_12220"/>
<proteinExistence type="inferred from homology"/>
<dbReference type="OrthoDB" id="5526340at2"/>
<comment type="similarity">
    <text evidence="1">Belongs to the LysR transcriptional regulatory family.</text>
</comment>
<dbReference type="GO" id="GO:0003700">
    <property type="term" value="F:DNA-binding transcription factor activity"/>
    <property type="evidence" value="ECO:0007669"/>
    <property type="project" value="InterPro"/>
</dbReference>
<dbReference type="RefSeq" id="WP_067556631.1">
    <property type="nucleotide sequence ID" value="NZ_CP016895.1"/>
</dbReference>
<dbReference type="PANTHER" id="PTHR30537">
    <property type="entry name" value="HTH-TYPE TRANSCRIPTIONAL REGULATOR"/>
    <property type="match status" value="1"/>
</dbReference>
<dbReference type="Pfam" id="PF00126">
    <property type="entry name" value="HTH_1"/>
    <property type="match status" value="1"/>
</dbReference>
<dbReference type="Pfam" id="PF03466">
    <property type="entry name" value="LysR_substrate"/>
    <property type="match status" value="1"/>
</dbReference>
<feature type="domain" description="HTH lysR-type" evidence="5">
    <location>
        <begin position="10"/>
        <end position="67"/>
    </location>
</feature>
<evidence type="ECO:0000313" key="7">
    <source>
        <dbReference type="Proteomes" id="UP000093391"/>
    </source>
</evidence>
<dbReference type="GO" id="GO:0006351">
    <property type="term" value="P:DNA-templated transcription"/>
    <property type="evidence" value="ECO:0007669"/>
    <property type="project" value="TreeGrafter"/>
</dbReference>
<dbReference type="GO" id="GO:0043565">
    <property type="term" value="F:sequence-specific DNA binding"/>
    <property type="evidence" value="ECO:0007669"/>
    <property type="project" value="TreeGrafter"/>
</dbReference>
<dbReference type="PRINTS" id="PR00039">
    <property type="entry name" value="HTHLYSR"/>
</dbReference>
<dbReference type="SUPFAM" id="SSF53850">
    <property type="entry name" value="Periplasmic binding protein-like II"/>
    <property type="match status" value="1"/>
</dbReference>
<evidence type="ECO:0000259" key="5">
    <source>
        <dbReference type="PROSITE" id="PS50931"/>
    </source>
</evidence>
<dbReference type="InterPro" id="IPR005119">
    <property type="entry name" value="LysR_subst-bd"/>
</dbReference>
<gene>
    <name evidence="6" type="ORF">BFG52_12220</name>
</gene>
<dbReference type="AlphaFoldDB" id="A0A1B2M1G9"/>
<keyword evidence="2" id="KW-0805">Transcription regulation</keyword>
<dbReference type="InterPro" id="IPR036388">
    <property type="entry name" value="WH-like_DNA-bd_sf"/>
</dbReference>
<reference evidence="6 7" key="1">
    <citation type="submission" date="2016-08" db="EMBL/GenBank/DDBJ databases">
        <authorList>
            <person name="Seilhamer J.J."/>
        </authorList>
    </citation>
    <scope>NUCLEOTIDE SEQUENCE [LARGE SCALE GENOMIC DNA]</scope>
    <source>
        <strain evidence="6 7">BRTC-1</strain>
    </source>
</reference>
<organism evidence="6 7">
    <name type="scientific">Acinetobacter larvae</name>
    <dbReference type="NCBI Taxonomy" id="1789224"/>
    <lineage>
        <taxon>Bacteria</taxon>
        <taxon>Pseudomonadati</taxon>
        <taxon>Pseudomonadota</taxon>
        <taxon>Gammaproteobacteria</taxon>
        <taxon>Moraxellales</taxon>
        <taxon>Moraxellaceae</taxon>
        <taxon>Acinetobacter</taxon>
    </lineage>
</organism>
<dbReference type="Proteomes" id="UP000093391">
    <property type="component" value="Chromosome"/>
</dbReference>
<dbReference type="InterPro" id="IPR000847">
    <property type="entry name" value="LysR_HTH_N"/>
</dbReference>
<dbReference type="PANTHER" id="PTHR30537:SF26">
    <property type="entry name" value="GLYCINE CLEAVAGE SYSTEM TRANSCRIPTIONAL ACTIVATOR"/>
    <property type="match status" value="1"/>
</dbReference>
<evidence type="ECO:0000313" key="6">
    <source>
        <dbReference type="EMBL" id="AOA59038.1"/>
    </source>
</evidence>
<dbReference type="Gene3D" id="1.10.10.10">
    <property type="entry name" value="Winged helix-like DNA-binding domain superfamily/Winged helix DNA-binding domain"/>
    <property type="match status" value="1"/>
</dbReference>
<dbReference type="PROSITE" id="PS50931">
    <property type="entry name" value="HTH_LYSR"/>
    <property type="match status" value="1"/>
</dbReference>
<dbReference type="STRING" id="1789224.BFG52_12220"/>
<dbReference type="InterPro" id="IPR058163">
    <property type="entry name" value="LysR-type_TF_proteobact-type"/>
</dbReference>
<evidence type="ECO:0000256" key="1">
    <source>
        <dbReference type="ARBA" id="ARBA00009437"/>
    </source>
</evidence>
<accession>A0A1B2M1G9</accession>
<keyword evidence="7" id="KW-1185">Reference proteome</keyword>
<name>A0A1B2M1G9_9GAMM</name>